<keyword evidence="4 7" id="KW-0732">Signal</keyword>
<accession>Q1LA53</accession>
<dbReference type="InterPro" id="IPR032694">
    <property type="entry name" value="CopC/D"/>
</dbReference>
<name>Q1LA53_CUPMC</name>
<evidence type="ECO:0000256" key="7">
    <source>
        <dbReference type="SAM" id="SignalP"/>
    </source>
</evidence>
<keyword evidence="5" id="KW-0574">Periplasm</keyword>
<gene>
    <name evidence="9" type="primary">copC1</name>
    <name evidence="9" type="ordered locus">Rmet_6114</name>
</gene>
<evidence type="ECO:0000259" key="8">
    <source>
        <dbReference type="Pfam" id="PF04234"/>
    </source>
</evidence>
<dbReference type="GO" id="GO:0046688">
    <property type="term" value="P:response to copper ion"/>
    <property type="evidence" value="ECO:0007669"/>
    <property type="project" value="InterPro"/>
</dbReference>
<evidence type="ECO:0000256" key="1">
    <source>
        <dbReference type="ARBA" id="ARBA00004418"/>
    </source>
</evidence>
<dbReference type="GO" id="GO:0042597">
    <property type="term" value="C:periplasmic space"/>
    <property type="evidence" value="ECO:0007669"/>
    <property type="project" value="UniProtKB-SubCell"/>
</dbReference>
<dbReference type="GO" id="GO:0005507">
    <property type="term" value="F:copper ion binding"/>
    <property type="evidence" value="ECO:0007669"/>
    <property type="project" value="InterPro"/>
</dbReference>
<reference evidence="10" key="1">
    <citation type="journal article" date="2010" name="PLoS ONE">
        <title>The complete genome sequence of Cupriavidus metallidurans strain CH34, a master survivalist in harsh and anthropogenic environments.</title>
        <authorList>
            <person name="Janssen P.J."/>
            <person name="Van Houdt R."/>
            <person name="Moors H."/>
            <person name="Monsieurs P."/>
            <person name="Morin N."/>
            <person name="Michaux A."/>
            <person name="Benotmane M.A."/>
            <person name="Leys N."/>
            <person name="Vallaeys T."/>
            <person name="Lapidus A."/>
            <person name="Monchy S."/>
            <person name="Medigue C."/>
            <person name="Taghavi S."/>
            <person name="McCorkle S."/>
            <person name="Dunn J."/>
            <person name="van der Lelie D."/>
            <person name="Mergeay M."/>
        </authorList>
    </citation>
    <scope>NUCLEOTIDE SEQUENCE [LARGE SCALE GENOMIC DNA]</scope>
    <source>
        <strain evidence="10">ATCC 43123 / DSM 2839 / NBRC 102507 / CH34</strain>
    </source>
</reference>
<dbReference type="EMBL" id="CP000354">
    <property type="protein sequence ID" value="ABF12973.1"/>
    <property type="molecule type" value="Genomic_DNA"/>
</dbReference>
<comment type="similarity">
    <text evidence="2">Belongs to the CopC family.</text>
</comment>
<dbReference type="GO" id="GO:0006825">
    <property type="term" value="P:copper ion transport"/>
    <property type="evidence" value="ECO:0007669"/>
    <property type="project" value="InterPro"/>
</dbReference>
<dbReference type="AlphaFoldDB" id="Q1LA53"/>
<dbReference type="SUPFAM" id="SSF81296">
    <property type="entry name" value="E set domains"/>
    <property type="match status" value="1"/>
</dbReference>
<keyword evidence="9" id="KW-0614">Plasmid</keyword>
<dbReference type="PANTHER" id="PTHR34820">
    <property type="entry name" value="INNER MEMBRANE PROTEIN YEBZ"/>
    <property type="match status" value="1"/>
</dbReference>
<protein>
    <submittedName>
        <fullName evidence="9">CopC Copper resistance protein, ''E set domains'' superfamily CopC Cu(II) binding protein</fullName>
    </submittedName>
</protein>
<dbReference type="KEGG" id="rme:Rmet_6114"/>
<evidence type="ECO:0000313" key="9">
    <source>
        <dbReference type="EMBL" id="ABF12973.1"/>
    </source>
</evidence>
<evidence type="ECO:0000256" key="4">
    <source>
        <dbReference type="ARBA" id="ARBA00022729"/>
    </source>
</evidence>
<sequence>MEFFMQASRLTIRATLAAAALLVSSVAFAHPKLLTSTPADKAEVAAPQKIELKFSENLSTQFSGANLLMTGMPGMADHSPMKIAAKVAGGDDPKTMVVTPTQPLSPGNYRVEWRAVSSDTHPINGNITFTVK</sequence>
<keyword evidence="6" id="KW-0186">Copper</keyword>
<proteinExistence type="inferred from homology"/>
<dbReference type="InterPro" id="IPR014756">
    <property type="entry name" value="Ig_E-set"/>
</dbReference>
<comment type="subcellular location">
    <subcellularLocation>
        <location evidence="1">Periplasm</location>
    </subcellularLocation>
</comment>
<keyword evidence="10" id="KW-1185">Reference proteome</keyword>
<dbReference type="PANTHER" id="PTHR34820:SF4">
    <property type="entry name" value="INNER MEMBRANE PROTEIN YEBZ"/>
    <property type="match status" value="1"/>
</dbReference>
<organism evidence="9 10">
    <name type="scientific">Cupriavidus metallidurans (strain ATCC 43123 / DSM 2839 / NBRC 102507 / CH34)</name>
    <name type="common">Ralstonia metallidurans</name>
    <dbReference type="NCBI Taxonomy" id="266264"/>
    <lineage>
        <taxon>Bacteria</taxon>
        <taxon>Pseudomonadati</taxon>
        <taxon>Pseudomonadota</taxon>
        <taxon>Betaproteobacteria</taxon>
        <taxon>Burkholderiales</taxon>
        <taxon>Burkholderiaceae</taxon>
        <taxon>Cupriavidus</taxon>
    </lineage>
</organism>
<feature type="domain" description="CopC" evidence="8">
    <location>
        <begin position="30"/>
        <end position="131"/>
    </location>
</feature>
<evidence type="ECO:0000256" key="2">
    <source>
        <dbReference type="ARBA" id="ARBA00010509"/>
    </source>
</evidence>
<dbReference type="InterPro" id="IPR047685">
    <property type="entry name" value="CopC-like"/>
</dbReference>
<dbReference type="InterPro" id="IPR007348">
    <property type="entry name" value="CopC_dom"/>
</dbReference>
<feature type="signal peptide" evidence="7">
    <location>
        <begin position="1"/>
        <end position="29"/>
    </location>
</feature>
<dbReference type="NCBIfam" id="NF033814">
    <property type="entry name" value="copper_CopC"/>
    <property type="match status" value="1"/>
</dbReference>
<evidence type="ECO:0000256" key="6">
    <source>
        <dbReference type="ARBA" id="ARBA00023008"/>
    </source>
</evidence>
<dbReference type="HOGENOM" id="CLU_087859_4_2_4"/>
<dbReference type="GO" id="GO:0005886">
    <property type="term" value="C:plasma membrane"/>
    <property type="evidence" value="ECO:0007669"/>
    <property type="project" value="TreeGrafter"/>
</dbReference>
<geneLocation type="plasmid" evidence="9 10">
    <name>pMOL30</name>
</geneLocation>
<evidence type="ECO:0000256" key="5">
    <source>
        <dbReference type="ARBA" id="ARBA00022764"/>
    </source>
</evidence>
<evidence type="ECO:0000256" key="3">
    <source>
        <dbReference type="ARBA" id="ARBA00022723"/>
    </source>
</evidence>
<dbReference type="InterPro" id="IPR014755">
    <property type="entry name" value="Cu-Rt/internalin_Ig-like"/>
</dbReference>
<keyword evidence="3" id="KW-0479">Metal-binding</keyword>
<dbReference type="Proteomes" id="UP000002429">
    <property type="component" value="Plasmid pMOL30"/>
</dbReference>
<dbReference type="Pfam" id="PF04234">
    <property type="entry name" value="CopC"/>
    <property type="match status" value="1"/>
</dbReference>
<dbReference type="Gene3D" id="2.60.40.1220">
    <property type="match status" value="1"/>
</dbReference>
<feature type="chain" id="PRO_5004192993" evidence="7">
    <location>
        <begin position="30"/>
        <end position="132"/>
    </location>
</feature>
<evidence type="ECO:0000313" key="10">
    <source>
        <dbReference type="Proteomes" id="UP000002429"/>
    </source>
</evidence>